<accession>A0A844YEH5</accession>
<dbReference type="SUPFAM" id="SSF82171">
    <property type="entry name" value="DPP6 N-terminal domain-like"/>
    <property type="match status" value="1"/>
</dbReference>
<evidence type="ECO:0000256" key="1">
    <source>
        <dbReference type="ARBA" id="ARBA00022801"/>
    </source>
</evidence>
<dbReference type="PANTHER" id="PTHR42776">
    <property type="entry name" value="SERINE PEPTIDASE S9 FAMILY MEMBER"/>
    <property type="match status" value="1"/>
</dbReference>
<feature type="region of interest" description="Disordered" evidence="3">
    <location>
        <begin position="660"/>
        <end position="679"/>
    </location>
</feature>
<feature type="chain" id="PRO_5032522005" evidence="4">
    <location>
        <begin position="22"/>
        <end position="679"/>
    </location>
</feature>
<proteinExistence type="predicted"/>
<comment type="caution">
    <text evidence="6">The sequence shown here is derived from an EMBL/GenBank/DDBJ whole genome shotgun (WGS) entry which is preliminary data.</text>
</comment>
<dbReference type="Pfam" id="PF00326">
    <property type="entry name" value="Peptidase_S9"/>
    <property type="match status" value="1"/>
</dbReference>
<evidence type="ECO:0000313" key="7">
    <source>
        <dbReference type="Proteomes" id="UP000445582"/>
    </source>
</evidence>
<dbReference type="AlphaFoldDB" id="A0A844YEH5"/>
<sequence length="679" mass="72723">MYRLMASAAVLATITATPALARPMTPEDVAKIETVGGIAISPDGKRIAYTTVSRPDVTAGEEDGGARQQLKLAWGANQARDFLPDDMNVSGVQFSPDGRTISFLYTAEDEKRAVWGIPVDGGAERKLAQVEDASVASYAWSADGSKLYLLAASAPDDTRDAESDAGFDAIVYEEEPRLNRMFVARVGAEVDAAPVAVAIPGYVDEFKVTPDGRTAIVGSSPTPQVDDTYTKKQFQLVDLASGKVSRVIGTTGKVGDAEISPDSKTMSLIAGVDQNDPAATTLYLVDLATGNLRALNEGAAEAASDAEWMADGRLAVAVDVGAQTRLRIYNPDGSVAQEVDPGDLIIAGIEAAGGTLAARASSPSHPLELFTFDGTGFTRWTSHNPWLSEIDFGKQRTYRYTARDGQEVEGVLIEPVGGAKRGGAPLILDVHGGPEAHESNGWVTSYSNPGQVAAGQGYAVFLPNYRGSTGYGTAFSKQHQGRYTDPEFTDLVDAKRALVNDGIADPKRTGITGGSYGGYATGWAATALSDEFAAGVMFVGISNQISKFGTTDIPWEMYNVHSRAWPWDDWQKMLEVSPIYHVDKAETPLLIMHGAEDTRVSPSQSYELYRNIKVRKPETPVRLVLYPGEGHGNAGAASRYDYNLRMMRWFDTYLKTGNAKAPLPASRPKLPAAVSGKED</sequence>
<dbReference type="Proteomes" id="UP000445582">
    <property type="component" value="Unassembled WGS sequence"/>
</dbReference>
<dbReference type="InterPro" id="IPR011659">
    <property type="entry name" value="WD40"/>
</dbReference>
<organism evidence="6 7">
    <name type="scientific">Qipengyuania oceanensis</name>
    <dbReference type="NCBI Taxonomy" id="1463597"/>
    <lineage>
        <taxon>Bacteria</taxon>
        <taxon>Pseudomonadati</taxon>
        <taxon>Pseudomonadota</taxon>
        <taxon>Alphaproteobacteria</taxon>
        <taxon>Sphingomonadales</taxon>
        <taxon>Erythrobacteraceae</taxon>
        <taxon>Qipengyuania</taxon>
    </lineage>
</organism>
<dbReference type="EMBL" id="WTYN01000001">
    <property type="protein sequence ID" value="MXO62551.1"/>
    <property type="molecule type" value="Genomic_DNA"/>
</dbReference>
<keyword evidence="2" id="KW-0645">Protease</keyword>
<dbReference type="InterPro" id="IPR001375">
    <property type="entry name" value="Peptidase_S9_cat"/>
</dbReference>
<dbReference type="GO" id="GO:0006508">
    <property type="term" value="P:proteolysis"/>
    <property type="evidence" value="ECO:0007669"/>
    <property type="project" value="InterPro"/>
</dbReference>
<dbReference type="SUPFAM" id="SSF53474">
    <property type="entry name" value="alpha/beta-Hydrolases"/>
    <property type="match status" value="1"/>
</dbReference>
<dbReference type="OrthoDB" id="1094230at2"/>
<feature type="signal peptide" evidence="4">
    <location>
        <begin position="1"/>
        <end position="21"/>
    </location>
</feature>
<feature type="domain" description="Peptidase S9 prolyl oligopeptidase catalytic" evidence="5">
    <location>
        <begin position="448"/>
        <end position="655"/>
    </location>
</feature>
<dbReference type="InterPro" id="IPR011042">
    <property type="entry name" value="6-blade_b-propeller_TolB-like"/>
</dbReference>
<evidence type="ECO:0000256" key="4">
    <source>
        <dbReference type="SAM" id="SignalP"/>
    </source>
</evidence>
<protein>
    <submittedName>
        <fullName evidence="6">Prolyl oligopeptidase family serine peptidase</fullName>
    </submittedName>
</protein>
<evidence type="ECO:0000313" key="6">
    <source>
        <dbReference type="EMBL" id="MXO62551.1"/>
    </source>
</evidence>
<dbReference type="Gene3D" id="3.40.50.1820">
    <property type="entry name" value="alpha/beta hydrolase"/>
    <property type="match status" value="1"/>
</dbReference>
<evidence type="ECO:0000256" key="2">
    <source>
        <dbReference type="ARBA" id="ARBA00022825"/>
    </source>
</evidence>
<keyword evidence="7" id="KW-1185">Reference proteome</keyword>
<dbReference type="GO" id="GO:0004252">
    <property type="term" value="F:serine-type endopeptidase activity"/>
    <property type="evidence" value="ECO:0007669"/>
    <property type="project" value="TreeGrafter"/>
</dbReference>
<dbReference type="Pfam" id="PF07676">
    <property type="entry name" value="PD40"/>
    <property type="match status" value="1"/>
</dbReference>
<reference evidence="6 7" key="1">
    <citation type="submission" date="2019-12" db="EMBL/GenBank/DDBJ databases">
        <title>Genomic-based taxomic classification of the family Erythrobacteraceae.</title>
        <authorList>
            <person name="Xu L."/>
        </authorList>
    </citation>
    <scope>NUCLEOTIDE SEQUENCE [LARGE SCALE GENOMIC DNA]</scope>
    <source>
        <strain evidence="6 7">MCCC 1A09965</strain>
    </source>
</reference>
<gene>
    <name evidence="6" type="ORF">GRI48_05950</name>
</gene>
<dbReference type="InterPro" id="IPR029058">
    <property type="entry name" value="AB_hydrolase_fold"/>
</dbReference>
<name>A0A844YEH5_9SPHN</name>
<dbReference type="PANTHER" id="PTHR42776:SF27">
    <property type="entry name" value="DIPEPTIDYL PEPTIDASE FAMILY MEMBER 6"/>
    <property type="match status" value="1"/>
</dbReference>
<keyword evidence="4" id="KW-0732">Signal</keyword>
<keyword evidence="1" id="KW-0378">Hydrolase</keyword>
<keyword evidence="2" id="KW-0720">Serine protease</keyword>
<dbReference type="Gene3D" id="2.120.10.30">
    <property type="entry name" value="TolB, C-terminal domain"/>
    <property type="match status" value="2"/>
</dbReference>
<evidence type="ECO:0000256" key="3">
    <source>
        <dbReference type="SAM" id="MobiDB-lite"/>
    </source>
</evidence>
<evidence type="ECO:0000259" key="5">
    <source>
        <dbReference type="Pfam" id="PF00326"/>
    </source>
</evidence>